<dbReference type="Proteomes" id="UP000344274">
    <property type="component" value="Unassembled WGS sequence"/>
</dbReference>
<dbReference type="EMBL" id="CABVHB010000012">
    <property type="protein sequence ID" value="VVM76029.1"/>
    <property type="molecule type" value="Genomic_DNA"/>
</dbReference>
<accession>A0A5E6S5R5</accession>
<reference evidence="1 2" key="1">
    <citation type="submission" date="2019-09" db="EMBL/GenBank/DDBJ databases">
        <authorList>
            <person name="Chandra G."/>
            <person name="Truman W A."/>
        </authorList>
    </citation>
    <scope>NUCLEOTIDE SEQUENCE [LARGE SCALE GENOMIC DNA]</scope>
    <source>
        <strain evidence="1">PS673</strain>
    </source>
</reference>
<name>A0A5E6S5R5_PSEFL</name>
<gene>
    <name evidence="1" type="ORF">PS673_02026</name>
</gene>
<sequence>MSSKYSDLTPDDVRQFINNGTYTVETIDLVRDNGTIVRHLEPTESLPLPSTVLSYNIYNQTIQEVNLDSVFNAIANERDKAISESLDIQYNVVLDNLAYYKDHGKRLDLLNSKSLDAISSFEFGSMRGLSSLENFWKKPDTTVRTVDSYSNILFVYIMSGYWLHGHQFGVDTTSTTKLAKLERTVRKIYEQLLIDCDDKFDKYSLGRSVYAYIYLTRDINTKIIHDLVLHDSRCDSPLDFFESFSEHCVEEEWRNGGATFKTYTESHFRTNVDGRLKYATKLHDILTKIQNIKGVMSQLCAAGEIDESRIQLGDGFVRSPLSIIRIGNDNQNKKADS</sequence>
<dbReference type="RefSeq" id="WP_154946905.1">
    <property type="nucleotide sequence ID" value="NZ_CABVHB010000012.1"/>
</dbReference>
<evidence type="ECO:0000313" key="1">
    <source>
        <dbReference type="EMBL" id="VVM76029.1"/>
    </source>
</evidence>
<evidence type="ECO:0000313" key="2">
    <source>
        <dbReference type="Proteomes" id="UP000344274"/>
    </source>
</evidence>
<proteinExistence type="predicted"/>
<protein>
    <submittedName>
        <fullName evidence="1">Uncharacterized protein</fullName>
    </submittedName>
</protein>
<dbReference type="AlphaFoldDB" id="A0A5E6S5R5"/>
<organism evidence="1 2">
    <name type="scientific">Pseudomonas fluorescens</name>
    <dbReference type="NCBI Taxonomy" id="294"/>
    <lineage>
        <taxon>Bacteria</taxon>
        <taxon>Pseudomonadati</taxon>
        <taxon>Pseudomonadota</taxon>
        <taxon>Gammaproteobacteria</taxon>
        <taxon>Pseudomonadales</taxon>
        <taxon>Pseudomonadaceae</taxon>
        <taxon>Pseudomonas</taxon>
    </lineage>
</organism>